<keyword evidence="3" id="KW-1185">Reference proteome</keyword>
<dbReference type="AlphaFoldDB" id="A0A162FMN0"/>
<evidence type="ECO:0000313" key="2">
    <source>
        <dbReference type="EMBL" id="KZX19655.1"/>
    </source>
</evidence>
<feature type="region of interest" description="Disordered" evidence="1">
    <location>
        <begin position="1"/>
        <end position="56"/>
    </location>
</feature>
<comment type="caution">
    <text evidence="2">The sequence shown here is derived from an EMBL/GenBank/DDBJ whole genome shotgun (WGS) entry which is preliminary data.</text>
</comment>
<sequence length="92" mass="9187">MTPRSGASVAIRSVTSSSSRFARITGRPSSSATTATGEGVSTRLRPTGASARVTTATTSCGEAARARRVGTAAAGVPAKTRRTGFSWGVGEG</sequence>
<evidence type="ECO:0000256" key="1">
    <source>
        <dbReference type="SAM" id="MobiDB-lite"/>
    </source>
</evidence>
<feature type="compositionally biased region" description="Low complexity" evidence="1">
    <location>
        <begin position="7"/>
        <end position="24"/>
    </location>
</feature>
<dbReference type="Proteomes" id="UP000076717">
    <property type="component" value="Unassembled WGS sequence"/>
</dbReference>
<dbReference type="EMBL" id="LIIN01000286">
    <property type="protein sequence ID" value="KZX19655.1"/>
    <property type="molecule type" value="Genomic_DNA"/>
</dbReference>
<accession>A0A162FMN0</accession>
<name>A0A162FMN0_9MICO</name>
<protein>
    <submittedName>
        <fullName evidence="2">Uncharacterized protein</fullName>
    </submittedName>
</protein>
<gene>
    <name evidence="2" type="ORF">ACH61_03250</name>
</gene>
<organism evidence="2 3">
    <name type="scientific">Rathayibacter tanaceti</name>
    <dbReference type="NCBI Taxonomy" id="1671680"/>
    <lineage>
        <taxon>Bacteria</taxon>
        <taxon>Bacillati</taxon>
        <taxon>Actinomycetota</taxon>
        <taxon>Actinomycetes</taxon>
        <taxon>Micrococcales</taxon>
        <taxon>Microbacteriaceae</taxon>
        <taxon>Rathayibacter</taxon>
    </lineage>
</organism>
<proteinExistence type="predicted"/>
<feature type="compositionally biased region" description="Polar residues" evidence="1">
    <location>
        <begin position="27"/>
        <end position="36"/>
    </location>
</feature>
<evidence type="ECO:0000313" key="3">
    <source>
        <dbReference type="Proteomes" id="UP000076717"/>
    </source>
</evidence>
<reference evidence="2 3" key="1">
    <citation type="submission" date="2015-08" db="EMBL/GenBank/DDBJ databases">
        <title>Draft Genome Sequence of Rathayibacter sp. Strain VKM Ac-2596 Isolated from Leaf Gall Induced by Plant-Parasitic Nematodes.</title>
        <authorList>
            <person name="Vasilenko O.V."/>
            <person name="Starodumova I.P."/>
            <person name="Tarlachkov S.V."/>
            <person name="Dorofeeva L.V."/>
            <person name="Evtushenko L.I."/>
        </authorList>
    </citation>
    <scope>NUCLEOTIDE SEQUENCE [LARGE SCALE GENOMIC DNA]</scope>
    <source>
        <strain evidence="2 3">VKM Ac-2596</strain>
    </source>
</reference>